<evidence type="ECO:0000313" key="7">
    <source>
        <dbReference type="Proteomes" id="UP000708208"/>
    </source>
</evidence>
<dbReference type="GO" id="GO:0006511">
    <property type="term" value="P:ubiquitin-dependent protein catabolic process"/>
    <property type="evidence" value="ECO:0007669"/>
    <property type="project" value="InterPro"/>
</dbReference>
<organism evidence="6 7">
    <name type="scientific">Allacma fusca</name>
    <dbReference type="NCBI Taxonomy" id="39272"/>
    <lineage>
        <taxon>Eukaryota</taxon>
        <taxon>Metazoa</taxon>
        <taxon>Ecdysozoa</taxon>
        <taxon>Arthropoda</taxon>
        <taxon>Hexapoda</taxon>
        <taxon>Collembola</taxon>
        <taxon>Symphypleona</taxon>
        <taxon>Sminthuridae</taxon>
        <taxon>Allacma</taxon>
    </lineage>
</organism>
<sequence length="408" mass="47336">IHYVDTLVKACHYYDRIISTCFNNHIEFRKAFDEAAVVFVNQNNVTKSGNDQFNFNKTPELLGRYSHAVLVTHSLIPQEQTSEAINKLFLVLKYTESKDSFEKYYNWNLLSRLINKTSSSDDNEGNVIAQMKTNFGQDYSMKSHQLTQDARISDELSRNFKSSMQEDDHPLPFDFHIAVFKNGSCKLPECPPINIPQEIAPAMNSFIEYYGKQYEGRTLAWYHNKSFGEIIYNAGPLMNKKYTFTVSVYQMTILLLFNERTAWTVEEIKESTLIETNILTQVLPILERTKLLTKNSTGAYELFQNYKSSKHKHDINVPIKSELKTGSEEAVNDEVQNQRNFVLQAVMVRLMKANQTMRHSDLIAETIAAVSNRFKPNVTRIKRTIDCLIEKEYLKRDEEEADRYVYIS</sequence>
<dbReference type="EMBL" id="CAJVCH010421826">
    <property type="protein sequence ID" value="CAG7818481.1"/>
    <property type="molecule type" value="Genomic_DNA"/>
</dbReference>
<keyword evidence="7" id="KW-1185">Reference proteome</keyword>
<dbReference type="GO" id="GO:0031461">
    <property type="term" value="C:cullin-RING ubiquitin ligase complex"/>
    <property type="evidence" value="ECO:0007669"/>
    <property type="project" value="InterPro"/>
</dbReference>
<dbReference type="SMART" id="SM00884">
    <property type="entry name" value="Cullin_Nedd8"/>
    <property type="match status" value="1"/>
</dbReference>
<dbReference type="InterPro" id="IPR016158">
    <property type="entry name" value="Cullin_homology"/>
</dbReference>
<gene>
    <name evidence="6" type="ORF">AFUS01_LOCUS28985</name>
</gene>
<dbReference type="InterPro" id="IPR019559">
    <property type="entry name" value="Cullin_neddylation_domain"/>
</dbReference>
<dbReference type="PROSITE" id="PS50069">
    <property type="entry name" value="CULLIN_2"/>
    <property type="match status" value="1"/>
</dbReference>
<reference evidence="6" key="1">
    <citation type="submission" date="2021-06" db="EMBL/GenBank/DDBJ databases">
        <authorList>
            <person name="Hodson N. C."/>
            <person name="Mongue J. A."/>
            <person name="Jaron S. K."/>
        </authorList>
    </citation>
    <scope>NUCLEOTIDE SEQUENCE</scope>
</reference>
<proteinExistence type="inferred from homology"/>
<feature type="domain" description="Cullin family profile" evidence="5">
    <location>
        <begin position="57"/>
        <end position="287"/>
    </location>
</feature>
<dbReference type="SMART" id="SM00182">
    <property type="entry name" value="CULLIN"/>
    <property type="match status" value="1"/>
</dbReference>
<dbReference type="PANTHER" id="PTHR11932">
    <property type="entry name" value="CULLIN"/>
    <property type="match status" value="1"/>
</dbReference>
<dbReference type="InterPro" id="IPR045093">
    <property type="entry name" value="Cullin"/>
</dbReference>
<protein>
    <recommendedName>
        <fullName evidence="5">Cullin family profile domain-containing protein</fullName>
    </recommendedName>
</protein>
<comment type="similarity">
    <text evidence="3 4">Belongs to the cullin family.</text>
</comment>
<dbReference type="Pfam" id="PF10557">
    <property type="entry name" value="Cullin_Nedd8"/>
    <property type="match status" value="1"/>
</dbReference>
<dbReference type="Proteomes" id="UP000708208">
    <property type="component" value="Unassembled WGS sequence"/>
</dbReference>
<dbReference type="Pfam" id="PF26557">
    <property type="entry name" value="Cullin_AB"/>
    <property type="match status" value="1"/>
</dbReference>
<evidence type="ECO:0000313" key="6">
    <source>
        <dbReference type="EMBL" id="CAG7818481.1"/>
    </source>
</evidence>
<accession>A0A8J2KRK7</accession>
<keyword evidence="2" id="KW-0832">Ubl conjugation</keyword>
<feature type="non-terminal residue" evidence="6">
    <location>
        <position position="408"/>
    </location>
</feature>
<evidence type="ECO:0000259" key="5">
    <source>
        <dbReference type="PROSITE" id="PS50069"/>
    </source>
</evidence>
<evidence type="ECO:0000256" key="1">
    <source>
        <dbReference type="ARBA" id="ARBA00022499"/>
    </source>
</evidence>
<dbReference type="OrthoDB" id="1431934at2759"/>
<evidence type="ECO:0000256" key="2">
    <source>
        <dbReference type="ARBA" id="ARBA00022843"/>
    </source>
</evidence>
<dbReference type="AlphaFoldDB" id="A0A8J2KRK7"/>
<dbReference type="GO" id="GO:0031625">
    <property type="term" value="F:ubiquitin protein ligase binding"/>
    <property type="evidence" value="ECO:0007669"/>
    <property type="project" value="InterPro"/>
</dbReference>
<name>A0A8J2KRK7_9HEXA</name>
<dbReference type="Pfam" id="PF00888">
    <property type="entry name" value="Cullin"/>
    <property type="match status" value="1"/>
</dbReference>
<dbReference type="FunFam" id="1.10.10.10:FF:000014">
    <property type="entry name" value="Cullin 1"/>
    <property type="match status" value="1"/>
</dbReference>
<dbReference type="InterPro" id="IPR016157">
    <property type="entry name" value="Cullin_CS"/>
</dbReference>
<dbReference type="InterPro" id="IPR001373">
    <property type="entry name" value="Cullin_N"/>
</dbReference>
<evidence type="ECO:0000256" key="3">
    <source>
        <dbReference type="PROSITE-ProRule" id="PRU00330"/>
    </source>
</evidence>
<comment type="caution">
    <text evidence="6">The sequence shown here is derived from an EMBL/GenBank/DDBJ whole genome shotgun (WGS) entry which is preliminary data.</text>
</comment>
<dbReference type="InterPro" id="IPR059120">
    <property type="entry name" value="Cullin-like_AB"/>
</dbReference>
<evidence type="ECO:0000256" key="4">
    <source>
        <dbReference type="RuleBase" id="RU003829"/>
    </source>
</evidence>
<dbReference type="PROSITE" id="PS01256">
    <property type="entry name" value="CULLIN_1"/>
    <property type="match status" value="1"/>
</dbReference>
<keyword evidence="1" id="KW-1017">Isopeptide bond</keyword>